<reference evidence="5 6" key="1">
    <citation type="submission" date="2016-10" db="EMBL/GenBank/DDBJ databases">
        <authorList>
            <person name="de Groot N.N."/>
        </authorList>
    </citation>
    <scope>NUCLEOTIDE SEQUENCE [LARGE SCALE GENOMIC DNA]</scope>
    <source>
        <strain evidence="5 6">IBRC-M10015</strain>
    </source>
</reference>
<dbReference type="InterPro" id="IPR036249">
    <property type="entry name" value="Thioredoxin-like_sf"/>
</dbReference>
<dbReference type="EMBL" id="FNFC01000001">
    <property type="protein sequence ID" value="SDJ21644.1"/>
    <property type="molecule type" value="Genomic_DNA"/>
</dbReference>
<sequence>MGRLINGTWRTDLTNEDTTAMDYQETNFQATVGTGTHPADPERYHLYISRACPWAHGAALTRKLLGLDRAMTMDIVDPHRQDEGWAFTPEKAGCTPDTVTGADSLREVYTTADPAYTGRVSVPVLWDKEAETIVNEESDQIMRTFADAFATENRVDLYPENRRDEIDELIDELYSSLNRGVYRAGFASTQADYEDAAETVFSALDRWEAALADRRFLLGDLTLADLRLFPTLVRFDGVYHTHFKLTTRRLVDYPNLWAYTRDMYQLPGVADTVNMDHITEHYYRSHEDINPTGFVPVEPDLDFEAPHDRTTLSGSSPL</sequence>
<dbReference type="STRING" id="890420.SAMN05216226_101176"/>
<feature type="binding site" evidence="2">
    <location>
        <position position="85"/>
    </location>
    <ligand>
        <name>glutathione</name>
        <dbReference type="ChEBI" id="CHEBI:57925"/>
    </ligand>
</feature>
<feature type="binding site" evidence="2">
    <location>
        <begin position="119"/>
        <end position="122"/>
    </location>
    <ligand>
        <name>glutathione</name>
        <dbReference type="ChEBI" id="CHEBI:57925"/>
    </ligand>
</feature>
<feature type="site" description="Lowers pKa of active site Cys" evidence="3">
    <location>
        <position position="239"/>
    </location>
</feature>
<proteinExistence type="predicted"/>
<dbReference type="OrthoDB" id="172488at2157"/>
<dbReference type="Pfam" id="PF13409">
    <property type="entry name" value="GST_N_2"/>
    <property type="match status" value="1"/>
</dbReference>
<keyword evidence="6" id="KW-1185">Reference proteome</keyword>
<dbReference type="CDD" id="cd03190">
    <property type="entry name" value="GST_C_Omega_like"/>
    <property type="match status" value="1"/>
</dbReference>
<dbReference type="Gene3D" id="3.40.30.10">
    <property type="entry name" value="Glutaredoxin"/>
    <property type="match status" value="1"/>
</dbReference>
<evidence type="ECO:0000313" key="5">
    <source>
        <dbReference type="EMBL" id="SDJ21644.1"/>
    </source>
</evidence>
<evidence type="ECO:0000259" key="4">
    <source>
        <dbReference type="PROSITE" id="PS50405"/>
    </source>
</evidence>
<feature type="site" description="Lowers pKa of active site Cys" evidence="3">
    <location>
        <position position="282"/>
    </location>
</feature>
<dbReference type="SUPFAM" id="SSF52833">
    <property type="entry name" value="Thioredoxin-like"/>
    <property type="match status" value="1"/>
</dbReference>
<feature type="active site" description="Proton donor/acceptor" evidence="1">
    <location>
        <position position="182"/>
    </location>
</feature>
<dbReference type="GO" id="GO:0004364">
    <property type="term" value="F:glutathione transferase activity"/>
    <property type="evidence" value="ECO:0007669"/>
    <property type="project" value="InterPro"/>
</dbReference>
<dbReference type="Pfam" id="PF13410">
    <property type="entry name" value="GST_C_2"/>
    <property type="match status" value="1"/>
</dbReference>
<dbReference type="InterPro" id="IPR047047">
    <property type="entry name" value="GST_Omega-like_C"/>
</dbReference>
<dbReference type="SFLD" id="SFLDG01206">
    <property type="entry name" value="Xi.1"/>
    <property type="match status" value="1"/>
</dbReference>
<evidence type="ECO:0000256" key="2">
    <source>
        <dbReference type="PIRSR" id="PIRSR015753-2"/>
    </source>
</evidence>
<feature type="binding site" evidence="2">
    <location>
        <begin position="137"/>
        <end position="138"/>
    </location>
    <ligand>
        <name>glutathione</name>
        <dbReference type="ChEBI" id="CHEBI:57925"/>
    </ligand>
</feature>
<dbReference type="GO" id="GO:0005737">
    <property type="term" value="C:cytoplasm"/>
    <property type="evidence" value="ECO:0007669"/>
    <property type="project" value="TreeGrafter"/>
</dbReference>
<dbReference type="InterPro" id="IPR004045">
    <property type="entry name" value="Glutathione_S-Trfase_N"/>
</dbReference>
<dbReference type="RefSeq" id="WP_092698468.1">
    <property type="nucleotide sequence ID" value="NZ_FNFC01000001.1"/>
</dbReference>
<dbReference type="SUPFAM" id="SSF47616">
    <property type="entry name" value="GST C-terminal domain-like"/>
    <property type="match status" value="1"/>
</dbReference>
<dbReference type="Gene3D" id="1.20.1050.10">
    <property type="match status" value="1"/>
</dbReference>
<dbReference type="InterPro" id="IPR016639">
    <property type="entry name" value="GST_Omega/GSH"/>
</dbReference>
<organism evidence="5 6">
    <name type="scientific">Halovenus aranensis</name>
    <dbReference type="NCBI Taxonomy" id="890420"/>
    <lineage>
        <taxon>Archaea</taxon>
        <taxon>Methanobacteriati</taxon>
        <taxon>Methanobacteriota</taxon>
        <taxon>Stenosarchaea group</taxon>
        <taxon>Halobacteria</taxon>
        <taxon>Halobacteriales</taxon>
        <taxon>Haloarculaceae</taxon>
        <taxon>Halovenus</taxon>
    </lineage>
</organism>
<protein>
    <submittedName>
        <fullName evidence="5">Putative glutathione S-transferase</fullName>
    </submittedName>
</protein>
<feature type="domain" description="GST C-terminal" evidence="4">
    <location>
        <begin position="159"/>
        <end position="303"/>
    </location>
</feature>
<feature type="active site" description="Nucleophile" evidence="1">
    <location>
        <position position="52"/>
    </location>
</feature>
<dbReference type="PANTHER" id="PTHR32419:SF6">
    <property type="entry name" value="GLUTATHIONE S-TRANSFERASE OMEGA-LIKE 1-RELATED"/>
    <property type="match status" value="1"/>
</dbReference>
<dbReference type="InterPro" id="IPR040079">
    <property type="entry name" value="Glutathione_S-Trfase"/>
</dbReference>
<dbReference type="InterPro" id="IPR036282">
    <property type="entry name" value="Glutathione-S-Trfase_C_sf"/>
</dbReference>
<accession>A0A1G8RXB6</accession>
<evidence type="ECO:0000256" key="1">
    <source>
        <dbReference type="PIRSR" id="PIRSR015753-1"/>
    </source>
</evidence>
<evidence type="ECO:0000313" key="6">
    <source>
        <dbReference type="Proteomes" id="UP000198856"/>
    </source>
</evidence>
<dbReference type="PROSITE" id="PS50405">
    <property type="entry name" value="GST_CTER"/>
    <property type="match status" value="1"/>
</dbReference>
<dbReference type="SFLD" id="SFLDS00019">
    <property type="entry name" value="Glutathione_Transferase_(cytos"/>
    <property type="match status" value="1"/>
</dbReference>
<dbReference type="PANTHER" id="PTHR32419">
    <property type="entry name" value="GLUTATHIONYL-HYDROQUINONE REDUCTASE"/>
    <property type="match status" value="1"/>
</dbReference>
<evidence type="ECO:0000256" key="3">
    <source>
        <dbReference type="PIRSR" id="PIRSR015753-3"/>
    </source>
</evidence>
<dbReference type="AlphaFoldDB" id="A0A1G8RXB6"/>
<keyword evidence="5" id="KW-0808">Transferase</keyword>
<dbReference type="PIRSF" id="PIRSF015753">
    <property type="entry name" value="GST"/>
    <property type="match status" value="1"/>
</dbReference>
<dbReference type="InterPro" id="IPR010987">
    <property type="entry name" value="Glutathione-S-Trfase_C-like"/>
</dbReference>
<dbReference type="SFLD" id="SFLDG01148">
    <property type="entry name" value="Xi_(cytGST)"/>
    <property type="match status" value="1"/>
</dbReference>
<gene>
    <name evidence="5" type="ORF">SAMN05216226_101176</name>
</gene>
<dbReference type="Proteomes" id="UP000198856">
    <property type="component" value="Unassembled WGS sequence"/>
</dbReference>
<name>A0A1G8RXB6_9EURY</name>